<evidence type="ECO:0000256" key="6">
    <source>
        <dbReference type="ARBA" id="ARBA00022989"/>
    </source>
</evidence>
<keyword evidence="8 13" id="KW-0406">Ion transport</keyword>
<evidence type="ECO:0000256" key="11">
    <source>
        <dbReference type="ARBA" id="ARBA00023201"/>
    </source>
</evidence>
<keyword evidence="12 13" id="KW-0407">Ion channel</keyword>
<dbReference type="GO" id="GO:0016020">
    <property type="term" value="C:membrane"/>
    <property type="evidence" value="ECO:0007669"/>
    <property type="project" value="UniProtKB-SubCell"/>
</dbReference>
<comment type="similarity">
    <text evidence="2 13">Belongs to the amiloride-sensitive sodium channel (TC 1.A.6) family.</text>
</comment>
<name>A0A2A6BEE2_PRIPA</name>
<reference evidence="16" key="2">
    <citation type="submission" date="2022-06" db="UniProtKB">
        <authorList>
            <consortium name="EnsemblMetazoa"/>
        </authorList>
    </citation>
    <scope>IDENTIFICATION</scope>
    <source>
        <strain evidence="16">PS312</strain>
    </source>
</reference>
<dbReference type="OrthoDB" id="6238402at2759"/>
<evidence type="ECO:0000256" key="12">
    <source>
        <dbReference type="ARBA" id="ARBA00023303"/>
    </source>
</evidence>
<dbReference type="PANTHER" id="PTHR11690">
    <property type="entry name" value="AMILORIDE-SENSITIVE SODIUM CHANNEL-RELATED"/>
    <property type="match status" value="1"/>
</dbReference>
<dbReference type="EnsemblMetazoa" id="PPA16057.1">
    <property type="protein sequence ID" value="PPA16057.1"/>
    <property type="gene ID" value="WBGene00105611"/>
</dbReference>
<keyword evidence="6 15" id="KW-1133">Transmembrane helix</keyword>
<evidence type="ECO:0000313" key="17">
    <source>
        <dbReference type="Proteomes" id="UP000005239"/>
    </source>
</evidence>
<evidence type="ECO:0000256" key="3">
    <source>
        <dbReference type="ARBA" id="ARBA00022448"/>
    </source>
</evidence>
<keyword evidence="17" id="KW-1185">Reference proteome</keyword>
<dbReference type="AlphaFoldDB" id="A0A2A6BEE2"/>
<evidence type="ECO:0000256" key="13">
    <source>
        <dbReference type="RuleBase" id="RU000679"/>
    </source>
</evidence>
<evidence type="ECO:0000256" key="9">
    <source>
        <dbReference type="ARBA" id="ARBA00023136"/>
    </source>
</evidence>
<dbReference type="PANTHER" id="PTHR11690:SF248">
    <property type="entry name" value="PICKPOCKET 17, ISOFORM A"/>
    <property type="match status" value="1"/>
</dbReference>
<evidence type="ECO:0000256" key="2">
    <source>
        <dbReference type="ARBA" id="ARBA00007193"/>
    </source>
</evidence>
<comment type="subcellular location">
    <subcellularLocation>
        <location evidence="1">Membrane</location>
        <topology evidence="1">Multi-pass membrane protein</topology>
    </subcellularLocation>
</comment>
<sequence length="202" mass="22653">MLLRNVIEDKGILEWGEGNRRKDREGKKEEGTLSRVTSSNMVNPAALKKKRNSVDNDSDALSDTDSINEKEMNNIVNDVEKEGDVNKHPDSRWAKMKASIREWGETSSCHGIPHMAAASSLFATVVWSIILALCAIGFIFLFSDTLRQYLRFDKIVKLNLGLESTNFPSVTFCNINPYKLSKIKDVPELEALLEVYKNSGDG</sequence>
<dbReference type="InterPro" id="IPR001873">
    <property type="entry name" value="ENaC"/>
</dbReference>
<evidence type="ECO:0000256" key="7">
    <source>
        <dbReference type="ARBA" id="ARBA00023053"/>
    </source>
</evidence>
<keyword evidence="4 13" id="KW-0894">Sodium channel</keyword>
<feature type="transmembrane region" description="Helical" evidence="15">
    <location>
        <begin position="121"/>
        <end position="142"/>
    </location>
</feature>
<keyword evidence="5 13" id="KW-0812">Transmembrane</keyword>
<keyword evidence="11 13" id="KW-0739">Sodium transport</keyword>
<evidence type="ECO:0000256" key="5">
    <source>
        <dbReference type="ARBA" id="ARBA00022692"/>
    </source>
</evidence>
<accession>A0A8R1UCF7</accession>
<dbReference type="GO" id="GO:0005272">
    <property type="term" value="F:sodium channel activity"/>
    <property type="evidence" value="ECO:0007669"/>
    <property type="project" value="UniProtKB-KW"/>
</dbReference>
<evidence type="ECO:0000256" key="4">
    <source>
        <dbReference type="ARBA" id="ARBA00022461"/>
    </source>
</evidence>
<dbReference type="Proteomes" id="UP000005239">
    <property type="component" value="Unassembled WGS sequence"/>
</dbReference>
<evidence type="ECO:0000256" key="10">
    <source>
        <dbReference type="ARBA" id="ARBA00023180"/>
    </source>
</evidence>
<keyword evidence="3 13" id="KW-0813">Transport</keyword>
<evidence type="ECO:0000256" key="1">
    <source>
        <dbReference type="ARBA" id="ARBA00004141"/>
    </source>
</evidence>
<organism evidence="16 17">
    <name type="scientific">Pristionchus pacificus</name>
    <name type="common">Parasitic nematode worm</name>
    <dbReference type="NCBI Taxonomy" id="54126"/>
    <lineage>
        <taxon>Eukaryota</taxon>
        <taxon>Metazoa</taxon>
        <taxon>Ecdysozoa</taxon>
        <taxon>Nematoda</taxon>
        <taxon>Chromadorea</taxon>
        <taxon>Rhabditida</taxon>
        <taxon>Rhabditina</taxon>
        <taxon>Diplogasteromorpha</taxon>
        <taxon>Diplogasteroidea</taxon>
        <taxon>Neodiplogasteridae</taxon>
        <taxon>Pristionchus</taxon>
    </lineage>
</organism>
<evidence type="ECO:0000256" key="15">
    <source>
        <dbReference type="SAM" id="Phobius"/>
    </source>
</evidence>
<reference evidence="17" key="1">
    <citation type="journal article" date="2008" name="Nat. Genet.">
        <title>The Pristionchus pacificus genome provides a unique perspective on nematode lifestyle and parasitism.</title>
        <authorList>
            <person name="Dieterich C."/>
            <person name="Clifton S.W."/>
            <person name="Schuster L.N."/>
            <person name="Chinwalla A."/>
            <person name="Delehaunty K."/>
            <person name="Dinkelacker I."/>
            <person name="Fulton L."/>
            <person name="Fulton R."/>
            <person name="Godfrey J."/>
            <person name="Minx P."/>
            <person name="Mitreva M."/>
            <person name="Roeseler W."/>
            <person name="Tian H."/>
            <person name="Witte H."/>
            <person name="Yang S.P."/>
            <person name="Wilson R.K."/>
            <person name="Sommer R.J."/>
        </authorList>
    </citation>
    <scope>NUCLEOTIDE SEQUENCE [LARGE SCALE GENOMIC DNA]</scope>
    <source>
        <strain evidence="17">PS312</strain>
    </source>
</reference>
<keyword evidence="7" id="KW-0915">Sodium</keyword>
<feature type="compositionally biased region" description="Basic and acidic residues" evidence="14">
    <location>
        <begin position="16"/>
        <end position="32"/>
    </location>
</feature>
<evidence type="ECO:0000256" key="8">
    <source>
        <dbReference type="ARBA" id="ARBA00023065"/>
    </source>
</evidence>
<keyword evidence="10" id="KW-0325">Glycoprotein</keyword>
<evidence type="ECO:0000256" key="14">
    <source>
        <dbReference type="SAM" id="MobiDB-lite"/>
    </source>
</evidence>
<accession>A0A2A6BEE2</accession>
<protein>
    <submittedName>
        <fullName evidence="16">Ion channel</fullName>
    </submittedName>
</protein>
<keyword evidence="9 15" id="KW-0472">Membrane</keyword>
<proteinExistence type="inferred from homology"/>
<evidence type="ECO:0000313" key="16">
    <source>
        <dbReference type="EnsemblMetazoa" id="PPA16057.1"/>
    </source>
</evidence>
<gene>
    <name evidence="16" type="primary">WBGene00105611</name>
</gene>
<feature type="region of interest" description="Disordered" evidence="14">
    <location>
        <begin position="16"/>
        <end position="65"/>
    </location>
</feature>
<dbReference type="Pfam" id="PF00858">
    <property type="entry name" value="ASC"/>
    <property type="match status" value="1"/>
</dbReference>